<evidence type="ECO:0000313" key="2">
    <source>
        <dbReference type="EMBL" id="WOE64814.1"/>
    </source>
</evidence>
<sequence length="130" mass="15458">METIRNKEMIFLNKIRKIKNITKMATGRVALRYANNDKFLLASLILNVEYIFKLLFTLVAIYLIFFTNIRPKNAPNWIVLLELFFTLILCIVVFYTRRERLICRAKIKAIKESRLKASRRDGNNITSYRH</sequence>
<feature type="transmembrane region" description="Helical" evidence="1">
    <location>
        <begin position="77"/>
        <end position="96"/>
    </location>
</feature>
<feature type="transmembrane region" description="Helical" evidence="1">
    <location>
        <begin position="39"/>
        <end position="65"/>
    </location>
</feature>
<keyword evidence="1" id="KW-1133">Transmembrane helix</keyword>
<gene>
    <name evidence="2" type="ORF">RY972_12055</name>
</gene>
<organism evidence="2 3">
    <name type="scientific">Aeromonas allosaccharophila</name>
    <dbReference type="NCBI Taxonomy" id="656"/>
    <lineage>
        <taxon>Bacteria</taxon>
        <taxon>Pseudomonadati</taxon>
        <taxon>Pseudomonadota</taxon>
        <taxon>Gammaproteobacteria</taxon>
        <taxon>Aeromonadales</taxon>
        <taxon>Aeromonadaceae</taxon>
        <taxon>Aeromonas</taxon>
    </lineage>
</organism>
<reference evidence="2 3" key="1">
    <citation type="submission" date="2023-10" db="EMBL/GenBank/DDBJ databases">
        <title>Genome analysis of psychrotrophic aerobic bacterium Aeromonas allosaccharophila BIM B-1809 isolated from infected fish.</title>
        <authorList>
            <person name="Leanovich S.I."/>
            <person name="Sidarenka A.V."/>
            <person name="Akhremchuk A.E."/>
            <person name="Sikolenko M.A."/>
            <person name="Valentovich L.N."/>
        </authorList>
    </citation>
    <scope>NUCLEOTIDE SEQUENCE [LARGE SCALE GENOMIC DNA]</scope>
    <source>
        <strain evidence="2 3">BIM B-1809</strain>
    </source>
</reference>
<proteinExistence type="predicted"/>
<dbReference type="Proteomes" id="UP001302667">
    <property type="component" value="Chromosome"/>
</dbReference>
<keyword evidence="1" id="KW-0472">Membrane</keyword>
<protein>
    <submittedName>
        <fullName evidence="2">Uncharacterized protein</fullName>
    </submittedName>
</protein>
<name>A0ABZ0F5F5_9GAMM</name>
<accession>A0ABZ0F5F5</accession>
<keyword evidence="3" id="KW-1185">Reference proteome</keyword>
<dbReference type="EMBL" id="CP136584">
    <property type="protein sequence ID" value="WOE64814.1"/>
    <property type="molecule type" value="Genomic_DNA"/>
</dbReference>
<dbReference type="RefSeq" id="WP_317102114.1">
    <property type="nucleotide sequence ID" value="NZ_CP136584.1"/>
</dbReference>
<evidence type="ECO:0000313" key="3">
    <source>
        <dbReference type="Proteomes" id="UP001302667"/>
    </source>
</evidence>
<evidence type="ECO:0000256" key="1">
    <source>
        <dbReference type="SAM" id="Phobius"/>
    </source>
</evidence>
<keyword evidence="1" id="KW-0812">Transmembrane</keyword>